<dbReference type="RefSeq" id="WP_058635394.1">
    <property type="nucleotide sequence ID" value="NZ_LDPZ01000024.1"/>
</dbReference>
<dbReference type="GO" id="GO:0008934">
    <property type="term" value="F:inositol monophosphate 1-phosphatase activity"/>
    <property type="evidence" value="ECO:0007669"/>
    <property type="project" value="TreeGrafter"/>
</dbReference>
<protein>
    <submittedName>
        <fullName evidence="3">Inositol monophosphatase</fullName>
    </submittedName>
</protein>
<feature type="binding site" evidence="2">
    <location>
        <position position="221"/>
    </location>
    <ligand>
        <name>Mg(2+)</name>
        <dbReference type="ChEBI" id="CHEBI:18420"/>
        <label>1</label>
        <note>catalytic</note>
    </ligand>
</feature>
<dbReference type="GO" id="GO:0006020">
    <property type="term" value="P:inositol metabolic process"/>
    <property type="evidence" value="ECO:0007669"/>
    <property type="project" value="TreeGrafter"/>
</dbReference>
<keyword evidence="2" id="KW-0479">Metal-binding</keyword>
<sequence>MTLPIDELAQILRNAAKAEIMPRFRRLGDGDIREKTSAVDLVTEADEAAERFIKRECAALMPSALFVGEEGVAADPALLSRIADADLSIIVDPIDGTANFAAGAPLFGVMAAVVSKGETVAGLIYDPLGDDWMLAEKGSGAYLVCTDGERVRLRAAAPAPVADMIGVASSSMLPKDQRRALLNRLAETRILANYRTAAHEYRLTASGALHYQFYVKLMPWDHLAGSLLLEEAGGYVRKWDGSPYRPTDVNGGLLTAPDAESWRELRQLIGSDIA</sequence>
<comment type="caution">
    <text evidence="3">The sequence shown here is derived from an EMBL/GenBank/DDBJ whole genome shotgun (WGS) entry which is preliminary data.</text>
</comment>
<dbReference type="PATRIC" id="fig|401562.3.peg.2247"/>
<proteinExistence type="inferred from homology"/>
<evidence type="ECO:0000313" key="3">
    <source>
        <dbReference type="EMBL" id="KTQ95163.1"/>
    </source>
</evidence>
<feature type="binding site" evidence="2">
    <location>
        <position position="69"/>
    </location>
    <ligand>
        <name>Mg(2+)</name>
        <dbReference type="ChEBI" id="CHEBI:18420"/>
        <label>1</label>
        <note>catalytic</note>
    </ligand>
</feature>
<dbReference type="SUPFAM" id="SSF56655">
    <property type="entry name" value="Carbohydrate phosphatase"/>
    <property type="match status" value="1"/>
</dbReference>
<dbReference type="STRING" id="401562.NS365_22145"/>
<comment type="similarity">
    <text evidence="1">Belongs to the inositol monophosphatase superfamily.</text>
</comment>
<dbReference type="EMBL" id="LDPZ01000024">
    <property type="protein sequence ID" value="KTQ95163.1"/>
    <property type="molecule type" value="Genomic_DNA"/>
</dbReference>
<dbReference type="PANTHER" id="PTHR20854">
    <property type="entry name" value="INOSITOL MONOPHOSPHATASE"/>
    <property type="match status" value="1"/>
</dbReference>
<dbReference type="GO" id="GO:0046872">
    <property type="term" value="F:metal ion binding"/>
    <property type="evidence" value="ECO:0007669"/>
    <property type="project" value="UniProtKB-KW"/>
</dbReference>
<dbReference type="GO" id="GO:0007165">
    <property type="term" value="P:signal transduction"/>
    <property type="evidence" value="ECO:0007669"/>
    <property type="project" value="TreeGrafter"/>
</dbReference>
<feature type="binding site" evidence="2">
    <location>
        <position position="92"/>
    </location>
    <ligand>
        <name>Mg(2+)</name>
        <dbReference type="ChEBI" id="CHEBI:18420"/>
        <label>1</label>
        <note>catalytic</note>
    </ligand>
</feature>
<feature type="binding site" evidence="2">
    <location>
        <position position="95"/>
    </location>
    <ligand>
        <name>Mg(2+)</name>
        <dbReference type="ChEBI" id="CHEBI:18420"/>
        <label>1</label>
        <note>catalytic</note>
    </ligand>
</feature>
<organism evidence="3 4">
    <name type="scientific">Aureimonas ureilytica</name>
    <dbReference type="NCBI Taxonomy" id="401562"/>
    <lineage>
        <taxon>Bacteria</taxon>
        <taxon>Pseudomonadati</taxon>
        <taxon>Pseudomonadota</taxon>
        <taxon>Alphaproteobacteria</taxon>
        <taxon>Hyphomicrobiales</taxon>
        <taxon>Aurantimonadaceae</taxon>
        <taxon>Aureimonas</taxon>
    </lineage>
</organism>
<evidence type="ECO:0000313" key="4">
    <source>
        <dbReference type="Proteomes" id="UP000078272"/>
    </source>
</evidence>
<dbReference type="InterPro" id="IPR000760">
    <property type="entry name" value="Inositol_monophosphatase-like"/>
</dbReference>
<dbReference type="PANTHER" id="PTHR20854:SF4">
    <property type="entry name" value="INOSITOL-1-MONOPHOSPHATASE-RELATED"/>
    <property type="match status" value="1"/>
</dbReference>
<dbReference type="PRINTS" id="PR00377">
    <property type="entry name" value="IMPHPHTASES"/>
</dbReference>
<accession>A0A175R767</accession>
<name>A0A175R767_9HYPH</name>
<feature type="binding site" evidence="2">
    <location>
        <position position="94"/>
    </location>
    <ligand>
        <name>Mg(2+)</name>
        <dbReference type="ChEBI" id="CHEBI:18420"/>
        <label>1</label>
        <note>catalytic</note>
    </ligand>
</feature>
<keyword evidence="2" id="KW-0460">Magnesium</keyword>
<evidence type="ECO:0000256" key="1">
    <source>
        <dbReference type="ARBA" id="ARBA00009759"/>
    </source>
</evidence>
<dbReference type="Pfam" id="PF00459">
    <property type="entry name" value="Inositol_P"/>
    <property type="match status" value="1"/>
</dbReference>
<dbReference type="OrthoDB" id="9785695at2"/>
<dbReference type="Gene3D" id="3.30.540.10">
    <property type="entry name" value="Fructose-1,6-Bisphosphatase, subunit A, domain 1"/>
    <property type="match status" value="1"/>
</dbReference>
<dbReference type="AlphaFoldDB" id="A0A175R767"/>
<dbReference type="Proteomes" id="UP000078272">
    <property type="component" value="Unassembled WGS sequence"/>
</dbReference>
<reference evidence="3 4" key="1">
    <citation type="journal article" date="2016" name="Front. Microbiol.">
        <title>Genomic Resource of Rice Seed Associated Bacteria.</title>
        <authorList>
            <person name="Midha S."/>
            <person name="Bansal K."/>
            <person name="Sharma S."/>
            <person name="Kumar N."/>
            <person name="Patil P.P."/>
            <person name="Chaudhry V."/>
            <person name="Patil P.B."/>
        </authorList>
    </citation>
    <scope>NUCLEOTIDE SEQUENCE [LARGE SCALE GENOMIC DNA]</scope>
    <source>
        <strain evidence="3 4">NS226</strain>
    </source>
</reference>
<evidence type="ECO:0000256" key="2">
    <source>
        <dbReference type="PIRSR" id="PIRSR600760-2"/>
    </source>
</evidence>
<comment type="cofactor">
    <cofactor evidence="2">
        <name>Mg(2+)</name>
        <dbReference type="ChEBI" id="CHEBI:18420"/>
    </cofactor>
</comment>
<dbReference type="Gene3D" id="3.40.190.80">
    <property type="match status" value="1"/>
</dbReference>
<gene>
    <name evidence="3" type="ORF">NS226_13375</name>
</gene>